<feature type="coiled-coil region" evidence="1">
    <location>
        <begin position="154"/>
        <end position="209"/>
    </location>
</feature>
<dbReference type="EMBL" id="OU895878">
    <property type="protein sequence ID" value="CAG9805900.1"/>
    <property type="molecule type" value="Genomic_DNA"/>
</dbReference>
<evidence type="ECO:0000256" key="1">
    <source>
        <dbReference type="SAM" id="Coils"/>
    </source>
</evidence>
<dbReference type="Pfam" id="PF06294">
    <property type="entry name" value="CH_2"/>
    <property type="match status" value="1"/>
</dbReference>
<dbReference type="OrthoDB" id="7791139at2759"/>
<evidence type="ECO:0000313" key="4">
    <source>
        <dbReference type="Proteomes" id="UP001153620"/>
    </source>
</evidence>
<reference evidence="3" key="1">
    <citation type="submission" date="2022-01" db="EMBL/GenBank/DDBJ databases">
        <authorList>
            <person name="King R."/>
        </authorList>
    </citation>
    <scope>NUCLEOTIDE SEQUENCE</scope>
</reference>
<dbReference type="PROSITE" id="PS50021">
    <property type="entry name" value="CH"/>
    <property type="match status" value="1"/>
</dbReference>
<dbReference type="GO" id="GO:0051493">
    <property type="term" value="P:regulation of cytoskeleton organization"/>
    <property type="evidence" value="ECO:0007669"/>
    <property type="project" value="TreeGrafter"/>
</dbReference>
<dbReference type="Gene3D" id="1.10.418.10">
    <property type="entry name" value="Calponin-like domain"/>
    <property type="match status" value="1"/>
</dbReference>
<organism evidence="3 4">
    <name type="scientific">Chironomus riparius</name>
    <dbReference type="NCBI Taxonomy" id="315576"/>
    <lineage>
        <taxon>Eukaryota</taxon>
        <taxon>Metazoa</taxon>
        <taxon>Ecdysozoa</taxon>
        <taxon>Arthropoda</taxon>
        <taxon>Hexapoda</taxon>
        <taxon>Insecta</taxon>
        <taxon>Pterygota</taxon>
        <taxon>Neoptera</taxon>
        <taxon>Endopterygota</taxon>
        <taxon>Diptera</taxon>
        <taxon>Nematocera</taxon>
        <taxon>Chironomoidea</taxon>
        <taxon>Chironomidae</taxon>
        <taxon>Chironominae</taxon>
        <taxon>Chironomus</taxon>
    </lineage>
</organism>
<evidence type="ECO:0000259" key="2">
    <source>
        <dbReference type="PROSITE" id="PS50021"/>
    </source>
</evidence>
<gene>
    <name evidence="3" type="ORF">CHIRRI_LOCUS8768</name>
</gene>
<dbReference type="GO" id="GO:0005930">
    <property type="term" value="C:axoneme"/>
    <property type="evidence" value="ECO:0007669"/>
    <property type="project" value="TreeGrafter"/>
</dbReference>
<dbReference type="Proteomes" id="UP001153620">
    <property type="component" value="Chromosome 2"/>
</dbReference>
<sequence>MDKASLDAFELQDVLKWVDSFVLSRPSKKLSRDFADAVLLAEILKYEFPKLVELHNYAGCFAIKERMKNWDTLNQKVLRKLQINLKREEMEKLAKAESSCIEQLLYTVMNKVNLVKEMQMKELERNESLSNVVTITKQIGDHVQIQQVIPYADYEELEFKHEELKQEFEEQKLHIHDLEEEIKELRNALESKTEIIQDLDLRLEESRKKSHLSMSSIRKSLANLF</sequence>
<dbReference type="PANTHER" id="PTHR12509:SF9">
    <property type="entry name" value="SPERM FLAGELLAR PROTEIN 1 ISOFORM X1"/>
    <property type="match status" value="1"/>
</dbReference>
<dbReference type="PANTHER" id="PTHR12509">
    <property type="entry name" value="SPERMATOGENESIS-ASSOCIATED 4-RELATED"/>
    <property type="match status" value="1"/>
</dbReference>
<feature type="domain" description="Calponin-homology (CH)" evidence="2">
    <location>
        <begin position="8"/>
        <end position="113"/>
    </location>
</feature>
<dbReference type="SUPFAM" id="SSF47576">
    <property type="entry name" value="Calponin-homology domain, CH-domain"/>
    <property type="match status" value="1"/>
</dbReference>
<reference evidence="3" key="2">
    <citation type="submission" date="2022-10" db="EMBL/GenBank/DDBJ databases">
        <authorList>
            <consortium name="ENA_rothamsted_submissions"/>
            <consortium name="culmorum"/>
            <person name="King R."/>
        </authorList>
    </citation>
    <scope>NUCLEOTIDE SEQUENCE</scope>
</reference>
<proteinExistence type="predicted"/>
<dbReference type="FunFam" id="1.10.418.10:FF:000059">
    <property type="entry name" value="RIKEN cDNA 6430531B16 gene"/>
    <property type="match status" value="1"/>
</dbReference>
<dbReference type="InterPro" id="IPR010441">
    <property type="entry name" value="CH_2"/>
</dbReference>
<dbReference type="AlphaFoldDB" id="A0A9N9RVU8"/>
<dbReference type="InterPro" id="IPR001715">
    <property type="entry name" value="CH_dom"/>
</dbReference>
<protein>
    <recommendedName>
        <fullName evidence="2">Calponin-homology (CH) domain-containing protein</fullName>
    </recommendedName>
</protein>
<evidence type="ECO:0000313" key="3">
    <source>
        <dbReference type="EMBL" id="CAG9805900.1"/>
    </source>
</evidence>
<dbReference type="InterPro" id="IPR052111">
    <property type="entry name" value="Spermatogenesis_Ciliary_MAP"/>
</dbReference>
<dbReference type="GO" id="GO:0008017">
    <property type="term" value="F:microtubule binding"/>
    <property type="evidence" value="ECO:0007669"/>
    <property type="project" value="TreeGrafter"/>
</dbReference>
<dbReference type="InterPro" id="IPR036872">
    <property type="entry name" value="CH_dom_sf"/>
</dbReference>
<name>A0A9N9RVU8_9DIPT</name>
<keyword evidence="1" id="KW-0175">Coiled coil</keyword>
<accession>A0A9N9RVU8</accession>
<keyword evidence="4" id="KW-1185">Reference proteome</keyword>